<dbReference type="WBParaSite" id="TCONS_00005999.p1">
    <property type="protein sequence ID" value="TCONS_00005999.p1"/>
    <property type="gene ID" value="XLOC_004193"/>
</dbReference>
<evidence type="ECO:0000259" key="9">
    <source>
        <dbReference type="PROSITE" id="PS50031"/>
    </source>
</evidence>
<dbReference type="InterPro" id="IPR040435">
    <property type="entry name" value="Put_GPCR_Chromadorea"/>
</dbReference>
<keyword evidence="4 8" id="KW-1133">Transmembrane helix</keyword>
<feature type="transmembrane region" description="Helical" evidence="8">
    <location>
        <begin position="449"/>
        <end position="470"/>
    </location>
</feature>
<keyword evidence="7" id="KW-0807">Transducer</keyword>
<feature type="transmembrane region" description="Helical" evidence="8">
    <location>
        <begin position="578"/>
        <end position="600"/>
    </location>
</feature>
<evidence type="ECO:0000313" key="10">
    <source>
        <dbReference type="Proteomes" id="UP000035681"/>
    </source>
</evidence>
<feature type="transmembrane region" description="Helical" evidence="8">
    <location>
        <begin position="389"/>
        <end position="407"/>
    </location>
</feature>
<dbReference type="PANTHER" id="PTHR37441">
    <property type="entry name" value="PROTEIN CBG16518"/>
    <property type="match status" value="1"/>
</dbReference>
<reference evidence="11" key="1">
    <citation type="submission" date="2024-02" db="UniProtKB">
        <authorList>
            <consortium name="WormBaseParasite"/>
        </authorList>
    </citation>
    <scope>IDENTIFICATION</scope>
</reference>
<dbReference type="PROSITE" id="PS50031">
    <property type="entry name" value="EH"/>
    <property type="match status" value="1"/>
</dbReference>
<feature type="transmembrane region" description="Helical" evidence="8">
    <location>
        <begin position="482"/>
        <end position="503"/>
    </location>
</feature>
<evidence type="ECO:0000256" key="5">
    <source>
        <dbReference type="ARBA" id="ARBA00023040"/>
    </source>
</evidence>
<evidence type="ECO:0000256" key="2">
    <source>
        <dbReference type="ARBA" id="ARBA00022475"/>
    </source>
</evidence>
<feature type="transmembrane region" description="Helical" evidence="8">
    <location>
        <begin position="344"/>
        <end position="368"/>
    </location>
</feature>
<evidence type="ECO:0000256" key="8">
    <source>
        <dbReference type="SAM" id="Phobius"/>
    </source>
</evidence>
<dbReference type="Gene3D" id="1.20.1070.10">
    <property type="entry name" value="Rhodopsin 7-helix transmembrane proteins"/>
    <property type="match status" value="1"/>
</dbReference>
<feature type="transmembrane region" description="Helical" evidence="8">
    <location>
        <begin position="631"/>
        <end position="655"/>
    </location>
</feature>
<keyword evidence="3 8" id="KW-0812">Transmembrane</keyword>
<evidence type="ECO:0000256" key="6">
    <source>
        <dbReference type="ARBA" id="ARBA00023136"/>
    </source>
</evidence>
<dbReference type="Gene3D" id="1.10.238.10">
    <property type="entry name" value="EF-hand"/>
    <property type="match status" value="1"/>
</dbReference>
<keyword evidence="10" id="KW-1185">Reference proteome</keyword>
<comment type="subcellular location">
    <subcellularLocation>
        <location evidence="1">Cell membrane</location>
        <topology evidence="1">Multi-pass membrane protein</topology>
    </subcellularLocation>
</comment>
<organism evidence="10 11">
    <name type="scientific">Strongyloides stercoralis</name>
    <name type="common">Threadworm</name>
    <dbReference type="NCBI Taxonomy" id="6248"/>
    <lineage>
        <taxon>Eukaryota</taxon>
        <taxon>Metazoa</taxon>
        <taxon>Ecdysozoa</taxon>
        <taxon>Nematoda</taxon>
        <taxon>Chromadorea</taxon>
        <taxon>Rhabditida</taxon>
        <taxon>Tylenchina</taxon>
        <taxon>Panagrolaimomorpha</taxon>
        <taxon>Strongyloidoidea</taxon>
        <taxon>Strongyloididae</taxon>
        <taxon>Strongyloides</taxon>
    </lineage>
</organism>
<evidence type="ECO:0000313" key="11">
    <source>
        <dbReference type="WBParaSite" id="TCONS_00005999.p1"/>
    </source>
</evidence>
<proteinExistence type="predicted"/>
<keyword evidence="5" id="KW-0297">G-protein coupled receptor</keyword>
<dbReference type="InterPro" id="IPR011992">
    <property type="entry name" value="EF-hand-dom_pair"/>
</dbReference>
<dbReference type="CDD" id="cd00637">
    <property type="entry name" value="7tm_classA_rhodopsin-like"/>
    <property type="match status" value="1"/>
</dbReference>
<feature type="transmembrane region" description="Helical" evidence="8">
    <location>
        <begin position="528"/>
        <end position="557"/>
    </location>
</feature>
<name>A0AAF5D547_STRER</name>
<evidence type="ECO:0000256" key="3">
    <source>
        <dbReference type="ARBA" id="ARBA00022692"/>
    </source>
</evidence>
<keyword evidence="2" id="KW-1003">Cell membrane</keyword>
<accession>A0AAF5D547</accession>
<dbReference type="Proteomes" id="UP000035681">
    <property type="component" value="Unplaced"/>
</dbReference>
<sequence length="750" mass="85721">MEITMKPLPKFLPSNLFGNTNNSLKNTSNQNNVHFFKGGILPPALLHESKVPKFYIEAIKCCGANNKSQNPITTKVQSLMLTSQLPVEVLREIWCFVNIKSSNNLTRQEFFSCLALIALVQKKMSISDLSTVTQLPIPFLQTYQGIDCKTDKETFKNNIQGQIFFDANEFIKKDVKRIEYIKENKNNFVDSNHRELKKDWDTIIDICVKIIDKSNNILTKSISLSSQVSKTTKGKMFIVSLSNIHQMVKRIAASITTYNIEDKEITNKIQVFSETWANLLELSFFNETLENNKSLLNKFDKKSIYNEFDTSPTVNNNWTILCNESVDASIISYDEAKNNLVDNVIPLVTMILSLIGFIINLFFIHIVIVGLKRKLLPFKGHTLMLNRSITDAIISAIIFLFTAMHKFDLVFEQNLLKNGTVLLNSSCYIFTYTIGHGRTWFTLLLTIDYWVISTVYASLAIITFIAVRYPVYTRTSMTDKKILIGTSVLTILGVIYSIIVIFISKNDAFNVFNGSSDLIQWTVTTEDYIMSIFNMIIVSLAFIIVILSHILIVIFLYRHKKQSGSAHLHLLKFHRMSINITMFCLTCGVMLSFVTLPIVLKEKIDNLQDLYNNSSTCQSVIATYQLSYEMAIWSTAAIIGWLSRIILDPILNILLDARFFEVVKTTLLFQTAKSATQSLKKFNATSNPDMNSRRKFLLKCSNQNVIPISVIMPTGLHYFKYSENLNSDKKIKKVEKKKKFSHVRMDERIL</sequence>
<dbReference type="InterPro" id="IPR000261">
    <property type="entry name" value="EH_dom"/>
</dbReference>
<evidence type="ECO:0000256" key="1">
    <source>
        <dbReference type="ARBA" id="ARBA00004651"/>
    </source>
</evidence>
<dbReference type="InterPro" id="IPR059024">
    <property type="entry name" value="SYNRG_C"/>
</dbReference>
<evidence type="ECO:0000256" key="4">
    <source>
        <dbReference type="ARBA" id="ARBA00022989"/>
    </source>
</evidence>
<dbReference type="Pfam" id="PF25999">
    <property type="entry name" value="SYNRG_C"/>
    <property type="match status" value="1"/>
</dbReference>
<feature type="domain" description="EH" evidence="9">
    <location>
        <begin position="47"/>
        <end position="138"/>
    </location>
</feature>
<dbReference type="GO" id="GO:0004930">
    <property type="term" value="F:G protein-coupled receptor activity"/>
    <property type="evidence" value="ECO:0007669"/>
    <property type="project" value="UniProtKB-KW"/>
</dbReference>
<dbReference type="SUPFAM" id="SSF47473">
    <property type="entry name" value="EF-hand"/>
    <property type="match status" value="1"/>
</dbReference>
<dbReference type="GO" id="GO:0005886">
    <property type="term" value="C:plasma membrane"/>
    <property type="evidence" value="ECO:0007669"/>
    <property type="project" value="UniProtKB-SubCell"/>
</dbReference>
<dbReference type="PANTHER" id="PTHR37441:SF7">
    <property type="entry name" value="G-PROTEIN COUPLED RECEPTORS FAMILY 1 PROFILE DOMAIN-CONTAINING PROTEIN"/>
    <property type="match status" value="1"/>
</dbReference>
<protein>
    <submittedName>
        <fullName evidence="11">EH domain-containing protein</fullName>
    </submittedName>
</protein>
<keyword evidence="5" id="KW-0675">Receptor</keyword>
<evidence type="ECO:0000256" key="7">
    <source>
        <dbReference type="ARBA" id="ARBA00023224"/>
    </source>
</evidence>
<keyword evidence="6 8" id="KW-0472">Membrane</keyword>
<dbReference type="SUPFAM" id="SSF81321">
    <property type="entry name" value="Family A G protein-coupled receptor-like"/>
    <property type="match status" value="1"/>
</dbReference>
<dbReference type="AlphaFoldDB" id="A0AAF5D547"/>
<dbReference type="Pfam" id="PF12763">
    <property type="entry name" value="EH"/>
    <property type="match status" value="1"/>
</dbReference>